<organism evidence="2 4">
    <name type="scientific">Sanguibacteroides justesenii</name>
    <dbReference type="NCBI Taxonomy" id="1547597"/>
    <lineage>
        <taxon>Bacteria</taxon>
        <taxon>Pseudomonadati</taxon>
        <taxon>Bacteroidota</taxon>
        <taxon>Bacteroidia</taxon>
        <taxon>Bacteroidales</taxon>
        <taxon>Porphyromonadaceae</taxon>
        <taxon>Sanguibacteroides</taxon>
    </lineage>
</organism>
<protein>
    <submittedName>
        <fullName evidence="2">Uncharacterized protein</fullName>
    </submittedName>
</protein>
<dbReference type="PROSITE" id="PS51257">
    <property type="entry name" value="PROKAR_LIPOPROTEIN"/>
    <property type="match status" value="1"/>
</dbReference>
<evidence type="ECO:0000313" key="4">
    <source>
        <dbReference type="Proteomes" id="UP000031980"/>
    </source>
</evidence>
<sequence length="399" mass="44295">MRQFINLLLIIIIYGVSSCQKDDNARITSFTISLSTPENLGEATLSGITSTFENVNTGKKITGGVYNNNQINVDLPEGLYHVTIEGKVSYTWEDQSLTSDIKGYQESVSIVGEKKVETIPLFLHTSKADFVISEIFFSGTLTNEGKQYYGDQYIKIYNNSDEILYADGLAVVASTFYNNMKQDISPDIRSTGLAVECLAVIPGNGKQYPVEPGESIILATDGIDHSQATGNSFDLSHADFEFYQDGSYDGDVDNPGVPNMINIYGFFMLNNQGNQTYAIVRLPVSAETFLEKNKHDYTWTYVYPGGTLVNNYSAYQVPNEWIVDAVNLCPSKEYEWLVTAPSVDMGYTYVSENASNNDRYGKSVRRKVSATQKDGRQILQDTNNSSADFIHGTTPSLKQ</sequence>
<accession>A0A0C3R6W3</accession>
<keyword evidence="4" id="KW-1185">Reference proteome</keyword>
<dbReference type="AlphaFoldDB" id="A0A0C3R6W3"/>
<evidence type="ECO:0000313" key="1">
    <source>
        <dbReference type="EMBL" id="KIO43651.1"/>
    </source>
</evidence>
<proteinExistence type="predicted"/>
<evidence type="ECO:0000313" key="2">
    <source>
        <dbReference type="EMBL" id="KIO45815.1"/>
    </source>
</evidence>
<dbReference type="InterPro" id="IPR032627">
    <property type="entry name" value="DUF4876"/>
</dbReference>
<reference evidence="2 4" key="1">
    <citation type="submission" date="2014-07" db="EMBL/GenBank/DDBJ databases">
        <title>Porphyromonadaceae bacterium OUH 308042 = ATCC BAA-2681 = DSM 28342 draft genome.</title>
        <authorList>
            <person name="Sydenham T.V."/>
            <person name="Hasman H."/>
            <person name="Justensen U.S."/>
        </authorList>
    </citation>
    <scope>NUCLEOTIDE SEQUENCE [LARGE SCALE GENOMIC DNA]</scope>
    <source>
        <strain evidence="2 4">OUH 308042</strain>
    </source>
</reference>
<dbReference type="RefSeq" id="WP_041503847.1">
    <property type="nucleotide sequence ID" value="NZ_JPIT01000031.1"/>
</dbReference>
<dbReference type="Proteomes" id="UP000031937">
    <property type="component" value="Unassembled WGS sequence"/>
</dbReference>
<dbReference type="EMBL" id="JPIT01000031">
    <property type="protein sequence ID" value="KIO43651.1"/>
    <property type="molecule type" value="Genomic_DNA"/>
</dbReference>
<dbReference type="Pfam" id="PF16215">
    <property type="entry name" value="DUF4876"/>
    <property type="match status" value="1"/>
</dbReference>
<dbReference type="Proteomes" id="UP000031980">
    <property type="component" value="Unassembled WGS sequence"/>
</dbReference>
<dbReference type="OrthoDB" id="1409865at2"/>
<reference evidence="1 3" key="2">
    <citation type="submission" date="2014-07" db="EMBL/GenBank/DDBJ databases">
        <title>Porphyromonadaceae bacterium OUH 334697 = ATCC BAA-2682 = DSM 28341 draft genome.</title>
        <authorList>
            <person name="Sydenham T.V."/>
            <person name="Hasman H."/>
            <person name="Justesen U.S."/>
        </authorList>
    </citation>
    <scope>NUCLEOTIDE SEQUENCE [LARGE SCALE GENOMIC DNA]</scope>
    <source>
        <strain evidence="1 3">OUH 334697</strain>
    </source>
</reference>
<dbReference type="EMBL" id="JPIU01000037">
    <property type="protein sequence ID" value="KIO45815.1"/>
    <property type="molecule type" value="Genomic_DNA"/>
</dbReference>
<evidence type="ECO:0000313" key="3">
    <source>
        <dbReference type="Proteomes" id="UP000031937"/>
    </source>
</evidence>
<gene>
    <name evidence="2" type="ORF">BA92_05005</name>
    <name evidence="1" type="ORF">IE90_11065</name>
</gene>
<comment type="caution">
    <text evidence="2">The sequence shown here is derived from an EMBL/GenBank/DDBJ whole genome shotgun (WGS) entry which is preliminary data.</text>
</comment>
<name>A0A0C3R6W3_9PORP</name>